<dbReference type="Gene3D" id="1.10.238.10">
    <property type="entry name" value="EF-hand"/>
    <property type="match status" value="1"/>
</dbReference>
<evidence type="ECO:0000313" key="3">
    <source>
        <dbReference type="EMBL" id="CAK9317162.1"/>
    </source>
</evidence>
<feature type="domain" description="EF-hand" evidence="2">
    <location>
        <begin position="112"/>
        <end position="147"/>
    </location>
</feature>
<name>A0ABP0Y9K3_9ROSI</name>
<dbReference type="PROSITE" id="PS00018">
    <property type="entry name" value="EF_HAND_1"/>
    <property type="match status" value="1"/>
</dbReference>
<dbReference type="PROSITE" id="PS50222">
    <property type="entry name" value="EF_HAND_2"/>
    <property type="match status" value="2"/>
</dbReference>
<keyword evidence="4" id="KW-1185">Reference proteome</keyword>
<dbReference type="InterPro" id="IPR018247">
    <property type="entry name" value="EF_Hand_1_Ca_BS"/>
</dbReference>
<proteinExistence type="predicted"/>
<dbReference type="Pfam" id="PF13833">
    <property type="entry name" value="EF-hand_8"/>
    <property type="match status" value="1"/>
</dbReference>
<organism evidence="3 4">
    <name type="scientific">Citrullus colocynthis</name>
    <name type="common">colocynth</name>
    <dbReference type="NCBI Taxonomy" id="252529"/>
    <lineage>
        <taxon>Eukaryota</taxon>
        <taxon>Viridiplantae</taxon>
        <taxon>Streptophyta</taxon>
        <taxon>Embryophyta</taxon>
        <taxon>Tracheophyta</taxon>
        <taxon>Spermatophyta</taxon>
        <taxon>Magnoliopsida</taxon>
        <taxon>eudicotyledons</taxon>
        <taxon>Gunneridae</taxon>
        <taxon>Pentapetalae</taxon>
        <taxon>rosids</taxon>
        <taxon>fabids</taxon>
        <taxon>Cucurbitales</taxon>
        <taxon>Cucurbitaceae</taxon>
        <taxon>Benincaseae</taxon>
        <taxon>Citrullus</taxon>
    </lineage>
</organism>
<dbReference type="InterPro" id="IPR002048">
    <property type="entry name" value="EF_hand_dom"/>
</dbReference>
<dbReference type="InterPro" id="IPR011992">
    <property type="entry name" value="EF-hand-dom_pair"/>
</dbReference>
<dbReference type="Proteomes" id="UP001642487">
    <property type="component" value="Chromosome 3"/>
</dbReference>
<reference evidence="3 4" key="1">
    <citation type="submission" date="2024-03" db="EMBL/GenBank/DDBJ databases">
        <authorList>
            <person name="Gkanogiannis A."/>
            <person name="Becerra Lopez-Lavalle L."/>
        </authorList>
    </citation>
    <scope>NUCLEOTIDE SEQUENCE [LARGE SCALE GENOMIC DNA]</scope>
</reference>
<accession>A0ABP0Y9K3</accession>
<dbReference type="SUPFAM" id="SSF47473">
    <property type="entry name" value="EF-hand"/>
    <property type="match status" value="1"/>
</dbReference>
<protein>
    <recommendedName>
        <fullName evidence="2">EF-hand domain-containing protein</fullName>
    </recommendedName>
</protein>
<evidence type="ECO:0000313" key="4">
    <source>
        <dbReference type="Proteomes" id="UP001642487"/>
    </source>
</evidence>
<keyword evidence="1" id="KW-0106">Calcium</keyword>
<feature type="domain" description="EF-hand" evidence="2">
    <location>
        <begin position="76"/>
        <end position="111"/>
    </location>
</feature>
<dbReference type="CDD" id="cd00051">
    <property type="entry name" value="EFh"/>
    <property type="match status" value="1"/>
</dbReference>
<sequence>MNITPHLNSNLLNPPPLIVIFSINSLVPSIQFSTNQVQLLNIQTLAETNHHKINYRTTSLIGQDMKTKAKASENAYSAKELREIFSEMDTNEDGGLGLFEIKNALKRLDAEMPVHLAFKALCHADRNRDGKLGEDEIDQFVKYMMSQGYVV</sequence>
<evidence type="ECO:0000256" key="1">
    <source>
        <dbReference type="ARBA" id="ARBA00022837"/>
    </source>
</evidence>
<dbReference type="SMART" id="SM00054">
    <property type="entry name" value="EFh"/>
    <property type="match status" value="2"/>
</dbReference>
<evidence type="ECO:0000259" key="2">
    <source>
        <dbReference type="PROSITE" id="PS50222"/>
    </source>
</evidence>
<dbReference type="EMBL" id="OZ021737">
    <property type="protein sequence ID" value="CAK9317162.1"/>
    <property type="molecule type" value="Genomic_DNA"/>
</dbReference>
<gene>
    <name evidence="3" type="ORF">CITCOLO1_LOCUS9060</name>
</gene>